<dbReference type="AlphaFoldDB" id="A0A972VXA2"/>
<dbReference type="Proteomes" id="UP000754644">
    <property type="component" value="Unassembled WGS sequence"/>
</dbReference>
<dbReference type="Pfam" id="PF01841">
    <property type="entry name" value="Transglut_core"/>
    <property type="match status" value="1"/>
</dbReference>
<protein>
    <submittedName>
        <fullName evidence="2">Transglutaminase family protein</fullName>
    </submittedName>
</protein>
<dbReference type="Pfam" id="PF09899">
    <property type="entry name" value="DUF2126"/>
    <property type="match status" value="2"/>
</dbReference>
<organism evidence="2 3">
    <name type="scientific">SAR86 cluster bacterium</name>
    <dbReference type="NCBI Taxonomy" id="2030880"/>
    <lineage>
        <taxon>Bacteria</taxon>
        <taxon>Pseudomonadati</taxon>
        <taxon>Pseudomonadota</taxon>
        <taxon>Gammaproteobacteria</taxon>
        <taxon>SAR86 cluster</taxon>
    </lineage>
</organism>
<dbReference type="InterPro" id="IPR013589">
    <property type="entry name" value="Bac_transglu_N"/>
</dbReference>
<dbReference type="InterPro" id="IPR018667">
    <property type="entry name" value="DUF2126"/>
</dbReference>
<dbReference type="PANTHER" id="PTHR33490">
    <property type="entry name" value="BLR5614 PROTEIN-RELATED"/>
    <property type="match status" value="1"/>
</dbReference>
<accession>A0A972VXA2</accession>
<name>A0A972VXA2_9GAMM</name>
<dbReference type="SMART" id="SM00460">
    <property type="entry name" value="TGc"/>
    <property type="match status" value="1"/>
</dbReference>
<dbReference type="Pfam" id="PF08379">
    <property type="entry name" value="Bact_transglu_N"/>
    <property type="match status" value="1"/>
</dbReference>
<evidence type="ECO:0000313" key="3">
    <source>
        <dbReference type="Proteomes" id="UP000754644"/>
    </source>
</evidence>
<feature type="non-terminal residue" evidence="2">
    <location>
        <position position="909"/>
    </location>
</feature>
<dbReference type="PANTHER" id="PTHR33490:SF1">
    <property type="entry name" value="SLL1233 PROTEIN"/>
    <property type="match status" value="1"/>
</dbReference>
<dbReference type="SUPFAM" id="SSF54001">
    <property type="entry name" value="Cysteine proteinases"/>
    <property type="match status" value="1"/>
</dbReference>
<evidence type="ECO:0000313" key="2">
    <source>
        <dbReference type="EMBL" id="NQV65989.1"/>
    </source>
</evidence>
<dbReference type="InterPro" id="IPR038765">
    <property type="entry name" value="Papain-like_cys_pep_sf"/>
</dbReference>
<reference evidence="2" key="1">
    <citation type="submission" date="2020-05" db="EMBL/GenBank/DDBJ databases">
        <title>Sulfur intermediates as new biogeochemical hubs in an aquatic model microbial ecosystem.</title>
        <authorList>
            <person name="Vigneron A."/>
        </authorList>
    </citation>
    <scope>NUCLEOTIDE SEQUENCE</scope>
    <source>
        <strain evidence="2">Bin.250</strain>
    </source>
</reference>
<dbReference type="Gene3D" id="3.10.620.30">
    <property type="match status" value="1"/>
</dbReference>
<comment type="caution">
    <text evidence="2">The sequence shown here is derived from an EMBL/GenBank/DDBJ whole genome shotgun (WGS) entry which is preliminary data.</text>
</comment>
<feature type="domain" description="Transglutaminase-like" evidence="1">
    <location>
        <begin position="172"/>
        <end position="248"/>
    </location>
</feature>
<dbReference type="InterPro" id="IPR002931">
    <property type="entry name" value="Transglutaminase-like"/>
</dbReference>
<dbReference type="EMBL" id="JABMOJ010000438">
    <property type="protein sequence ID" value="NQV65989.1"/>
    <property type="molecule type" value="Genomic_DNA"/>
</dbReference>
<evidence type="ECO:0000259" key="1">
    <source>
        <dbReference type="SMART" id="SM00460"/>
    </source>
</evidence>
<proteinExistence type="predicted"/>
<gene>
    <name evidence="2" type="ORF">HQ497_11560</name>
</gene>
<sequence>MTIRVAINHITEYRFDRPITLHPHVVRLRPSPHCRTAIESYSLKVSPSNHFLNWQQDPFGNYLARYVFPEKTRELLIHVELIADLTVINPFDFFLEEQAETIPFQYESQLCRDLAPYLEVKERGPLLTQWLAQVDRSKTPTVNFLVALNQRLMADVGYLIRMEPGVQSCEQTLSTHSGSCRDSAWLMVQVLRHLGLAARFVSGYLVQLKSDQKSLDGPSGPAEDFTDLHAWAEVYLPGAGWIGLDATSGLFAGEGHIPLACTPDPISAAPVTGATERAEVTFHFENSVTRIFEDARVTKPYTDVQWRKVEKLALKIDQQLAVDDVRLTMGGEPTFVAIDNMDGAQWNTEALGDEKRKLADNLFWRLKSHYAPQGLMHIGQGKWYPGEQLPRWALSLYWRKDRKPLWLDDRLLANESSLGQQPATAGKDFIDTLAKQLGLSPELVVPGFEDVGYYLWKEGQLPENLDPDNNKLDDPLERARFRRLFATGLTTTVGYALPLKWQAVNEQQGRWRSSRWPFRAQHMLLVPGDSPMGLRLPLNSLPWEQPNPLEFDAEADPFAPVSGELISLDSVESKEVIHTALCVQVREGHLYVFMPPQTEFDVYALLLTKIEATAKQLEMPVIIEGYEPPSDSRIQVLQVTPDPGVIEVNVHPASNWDELTEIAESVYAHARECRLGTEKFMLDGRHSGTGGGNHITLGGATPIDSPFLRRPDLLKSLIIYWQNHPSLSYLFSGLFIGPTSQSPRVDEARDDNLYELEMALARIPAGDIEQPWLVDRLLRNFLVDLTGNTHRAEFCIDKLYSPDSAGGRRGLVEFRAFEMPPHERMGLVQILLIRGLIAMFWRRPHDRPLVRWGTELHDKFMLRHFIDDDFQMVIDDLCKSGYYFERAWFDAFMEFRFPRIGGVNVAGLE</sequence>